<dbReference type="EMBL" id="FQ312005">
    <property type="protein sequence ID" value="CBW25991.1"/>
    <property type="molecule type" value="Genomic_DNA"/>
</dbReference>
<keyword evidence="2" id="KW-1185">Reference proteome</keyword>
<name>E1WYE3_HALMS</name>
<proteinExistence type="predicted"/>
<dbReference type="KEGG" id="bmx:BMS_1110"/>
<dbReference type="STRING" id="862908.BMS_1110"/>
<sequence length="68" mass="7973">MTMIPRMQIVKKDDSITLFGDFGEDGMGIEEVKDYFANWLQSYPQEDIEEKKLYISSLDGKKEELKLH</sequence>
<accession>E1WYE3</accession>
<dbReference type="AlphaFoldDB" id="E1WYE3"/>
<organism evidence="1 2">
    <name type="scientific">Halobacteriovorax marinus (strain ATCC BAA-682 / DSM 15412 / SJ)</name>
    <name type="common">Bacteriovorax marinus</name>
    <dbReference type="NCBI Taxonomy" id="862908"/>
    <lineage>
        <taxon>Bacteria</taxon>
        <taxon>Pseudomonadati</taxon>
        <taxon>Bdellovibrionota</taxon>
        <taxon>Bacteriovoracia</taxon>
        <taxon>Bacteriovoracales</taxon>
        <taxon>Halobacteriovoraceae</taxon>
        <taxon>Halobacteriovorax</taxon>
    </lineage>
</organism>
<reference evidence="2" key="1">
    <citation type="journal article" date="2013" name="ISME J.">
        <title>A small predatory core genome in the divergent marine Bacteriovorax marinus SJ and the terrestrial Bdellovibrio bacteriovorus.</title>
        <authorList>
            <person name="Crossman L.C."/>
            <person name="Chen H."/>
            <person name="Cerdeno-Tarraga A.M."/>
            <person name="Brooks K."/>
            <person name="Quail M.A."/>
            <person name="Pineiro S.A."/>
            <person name="Hobley L."/>
            <person name="Sockett R.E."/>
            <person name="Bentley S.D."/>
            <person name="Parkhill J."/>
            <person name="Williams H.N."/>
            <person name="Stine O.C."/>
        </authorList>
    </citation>
    <scope>NUCLEOTIDE SEQUENCE [LARGE SCALE GENOMIC DNA]</scope>
    <source>
        <strain evidence="2">ATCC BAA-682 / DSM 15412 / SJ</strain>
    </source>
</reference>
<evidence type="ECO:0000313" key="1">
    <source>
        <dbReference type="EMBL" id="CBW25991.1"/>
    </source>
</evidence>
<dbReference type="HOGENOM" id="CLU_2788110_0_0_7"/>
<dbReference type="PATRIC" id="fig|862908.3.peg.1058"/>
<gene>
    <name evidence="1" type="ordered locus">BMS_1110</name>
</gene>
<protein>
    <submittedName>
        <fullName evidence="1">Uncharacterized protein</fullName>
    </submittedName>
</protein>
<dbReference type="Proteomes" id="UP000008963">
    <property type="component" value="Chromosome"/>
</dbReference>
<evidence type="ECO:0000313" key="2">
    <source>
        <dbReference type="Proteomes" id="UP000008963"/>
    </source>
</evidence>